<dbReference type="Proteomes" id="UP000229897">
    <property type="component" value="Chromosome"/>
</dbReference>
<evidence type="ECO:0000259" key="9">
    <source>
        <dbReference type="Pfam" id="PF12849"/>
    </source>
</evidence>
<dbReference type="CDD" id="cd13565">
    <property type="entry name" value="PBP2_PstS"/>
    <property type="match status" value="1"/>
</dbReference>
<feature type="signal peptide" evidence="8">
    <location>
        <begin position="1"/>
        <end position="22"/>
    </location>
</feature>
<comment type="similarity">
    <text evidence="2 7">Belongs to the PstS family.</text>
</comment>
<dbReference type="SUPFAM" id="SSF53850">
    <property type="entry name" value="Periplasmic binding protein-like II"/>
    <property type="match status" value="1"/>
</dbReference>
<comment type="function">
    <text evidence="1 7">Part of the ABC transporter complex PstSACB involved in phosphate import.</text>
</comment>
<dbReference type="KEGG" id="mass:CR152_23505"/>
<evidence type="ECO:0000256" key="5">
    <source>
        <dbReference type="ARBA" id="ARBA00022448"/>
    </source>
</evidence>
<dbReference type="Gene3D" id="3.40.190.10">
    <property type="entry name" value="Periplasmic binding protein-like II"/>
    <property type="match status" value="2"/>
</dbReference>
<evidence type="ECO:0000256" key="8">
    <source>
        <dbReference type="SAM" id="SignalP"/>
    </source>
</evidence>
<dbReference type="AlphaFoldDB" id="A0A2D2DQ94"/>
<dbReference type="InterPro" id="IPR005673">
    <property type="entry name" value="ABC_phos-bd_PstS"/>
</dbReference>
<organism evidence="10 11">
    <name type="scientific">Massilia violaceinigra</name>
    <dbReference type="NCBI Taxonomy" id="2045208"/>
    <lineage>
        <taxon>Bacteria</taxon>
        <taxon>Pseudomonadati</taxon>
        <taxon>Pseudomonadota</taxon>
        <taxon>Betaproteobacteria</taxon>
        <taxon>Burkholderiales</taxon>
        <taxon>Oxalobacteraceae</taxon>
        <taxon>Telluria group</taxon>
        <taxon>Massilia</taxon>
    </lineage>
</organism>
<dbReference type="GO" id="GO:0042301">
    <property type="term" value="F:phosphate ion binding"/>
    <property type="evidence" value="ECO:0007669"/>
    <property type="project" value="InterPro"/>
</dbReference>
<dbReference type="PANTHER" id="PTHR42996">
    <property type="entry name" value="PHOSPHATE-BINDING PROTEIN PSTS"/>
    <property type="match status" value="1"/>
</dbReference>
<gene>
    <name evidence="10" type="primary">pstS</name>
    <name evidence="10" type="ORF">CR152_23505</name>
</gene>
<accession>A0A2D2DQ94</accession>
<evidence type="ECO:0000256" key="3">
    <source>
        <dbReference type="ARBA" id="ARBA00011529"/>
    </source>
</evidence>
<dbReference type="NCBIfam" id="TIGR00975">
    <property type="entry name" value="3a0107s03"/>
    <property type="match status" value="1"/>
</dbReference>
<comment type="subunit">
    <text evidence="3 7">The complex is composed of two ATP-binding proteins (PstB), two transmembrane proteins (PstC and PstA) and a solute-binding protein (PstS).</text>
</comment>
<dbReference type="InterPro" id="IPR024370">
    <property type="entry name" value="PBP_domain"/>
</dbReference>
<dbReference type="PIRSF" id="PIRSF002756">
    <property type="entry name" value="PstS"/>
    <property type="match status" value="1"/>
</dbReference>
<keyword evidence="11" id="KW-1185">Reference proteome</keyword>
<dbReference type="Pfam" id="PF12849">
    <property type="entry name" value="PBP_like_2"/>
    <property type="match status" value="1"/>
</dbReference>
<feature type="chain" id="PRO_5013729774" description="Phosphate-binding protein PstS" evidence="8">
    <location>
        <begin position="23"/>
        <end position="354"/>
    </location>
</feature>
<reference evidence="10" key="1">
    <citation type="submission" date="2017-10" db="EMBL/GenBank/DDBJ databases">
        <title>Massilia psychrophilum sp. nov., a novel purple-pigmented bacterium isolated from Tianshan glacier, Xinjiang Municipality, China.</title>
        <authorList>
            <person name="Wang H."/>
        </authorList>
    </citation>
    <scope>NUCLEOTIDE SEQUENCE [LARGE SCALE GENOMIC DNA]</scope>
    <source>
        <strain evidence="10">B2</strain>
    </source>
</reference>
<evidence type="ECO:0000256" key="7">
    <source>
        <dbReference type="PIRNR" id="PIRNR002756"/>
    </source>
</evidence>
<feature type="domain" description="PBP" evidence="9">
    <location>
        <begin position="24"/>
        <end position="303"/>
    </location>
</feature>
<sequence length="354" mass="37439">MFSAVKTTVTLTLLLSAFAAHAIDISGAGSSAAQPLYVKLADVYGKSQNVKLTYQPSGSSEGLKQAKAKTVEFGATDIAPSQADLKAGKLICFPSAVSGVVPVVNLPGLKRGEVQLTGELLADIFSRKITKWNDPKLTAANPGVALPDLAIAVIARQDGSGSTYNFSDYLSKVSPAWKQAYGRNFTVAWANGVTQVSGSNGAVNALKQTPGAIAYVDYQYVMQDKLTYTRLKNRDGKVVAPGADGFTAALLNSPWVAQAKYEEMLTDRVGPATWPITSGTFIVAPQATNNPEKTIAALKFFAWGFANGDAIVGNANFVRLPDTMQGRIIGDLTTITDASGTPLKWSLAEALNLR</sequence>
<dbReference type="GO" id="GO:0043190">
    <property type="term" value="C:ATP-binding cassette (ABC) transporter complex"/>
    <property type="evidence" value="ECO:0007669"/>
    <property type="project" value="InterPro"/>
</dbReference>
<dbReference type="InterPro" id="IPR050962">
    <property type="entry name" value="Phosphate-bind_PstS"/>
</dbReference>
<dbReference type="OrthoDB" id="9801510at2"/>
<dbReference type="GO" id="GO:0035435">
    <property type="term" value="P:phosphate ion transmembrane transport"/>
    <property type="evidence" value="ECO:0007669"/>
    <property type="project" value="InterPro"/>
</dbReference>
<proteinExistence type="inferred from homology"/>
<evidence type="ECO:0000256" key="6">
    <source>
        <dbReference type="ARBA" id="ARBA00022592"/>
    </source>
</evidence>
<evidence type="ECO:0000256" key="4">
    <source>
        <dbReference type="ARBA" id="ARBA00021889"/>
    </source>
</evidence>
<keyword evidence="6 7" id="KW-0592">Phosphate transport</keyword>
<evidence type="ECO:0000256" key="1">
    <source>
        <dbReference type="ARBA" id="ARBA00002841"/>
    </source>
</evidence>
<dbReference type="PANTHER" id="PTHR42996:SF1">
    <property type="entry name" value="PHOSPHATE-BINDING PROTEIN PSTS"/>
    <property type="match status" value="1"/>
</dbReference>
<protein>
    <recommendedName>
        <fullName evidence="4 7">Phosphate-binding protein PstS</fullName>
    </recommendedName>
</protein>
<evidence type="ECO:0000256" key="2">
    <source>
        <dbReference type="ARBA" id="ARBA00008725"/>
    </source>
</evidence>
<dbReference type="RefSeq" id="WP_099879064.1">
    <property type="nucleotide sequence ID" value="NZ_CP024608.1"/>
</dbReference>
<evidence type="ECO:0000313" key="11">
    <source>
        <dbReference type="Proteomes" id="UP000229897"/>
    </source>
</evidence>
<evidence type="ECO:0000313" key="10">
    <source>
        <dbReference type="EMBL" id="ATQ77151.1"/>
    </source>
</evidence>
<keyword evidence="5 7" id="KW-0813">Transport</keyword>
<keyword evidence="8" id="KW-0732">Signal</keyword>
<dbReference type="EMBL" id="CP024608">
    <property type="protein sequence ID" value="ATQ77151.1"/>
    <property type="molecule type" value="Genomic_DNA"/>
</dbReference>
<name>A0A2D2DQ94_9BURK</name>